<reference evidence="3" key="2">
    <citation type="submission" date="2023-01" db="EMBL/GenBank/DDBJ databases">
        <title>Draft genome sequence of Litoribrevibacter albus strain NBRC 110071.</title>
        <authorList>
            <person name="Sun Q."/>
            <person name="Mori K."/>
        </authorList>
    </citation>
    <scope>NUCLEOTIDE SEQUENCE</scope>
    <source>
        <strain evidence="3">NBRC 110071</strain>
    </source>
</reference>
<dbReference type="SMART" id="SM00062">
    <property type="entry name" value="PBPb"/>
    <property type="match status" value="1"/>
</dbReference>
<evidence type="ECO:0000256" key="1">
    <source>
        <dbReference type="SAM" id="SignalP"/>
    </source>
</evidence>
<keyword evidence="1" id="KW-0732">Signal</keyword>
<keyword evidence="4" id="KW-1185">Reference proteome</keyword>
<dbReference type="Pfam" id="PF00497">
    <property type="entry name" value="SBP_bac_3"/>
    <property type="match status" value="1"/>
</dbReference>
<gene>
    <name evidence="3" type="ORF">GCM10007876_00780</name>
</gene>
<accession>A0AA37S6I5</accession>
<dbReference type="PANTHER" id="PTHR38834:SF3">
    <property type="entry name" value="SOLUTE-BINDING PROTEIN FAMILY 3_N-TERMINAL DOMAIN-CONTAINING PROTEIN"/>
    <property type="match status" value="1"/>
</dbReference>
<proteinExistence type="predicted"/>
<feature type="signal peptide" evidence="1">
    <location>
        <begin position="1"/>
        <end position="19"/>
    </location>
</feature>
<dbReference type="EMBL" id="BSNM01000002">
    <property type="protein sequence ID" value="GLQ29600.1"/>
    <property type="molecule type" value="Genomic_DNA"/>
</dbReference>
<sequence length="246" mass="28098">MKYLITILMLSLFSLSTQGSEEKRITVATLEFSPYVSAKLPNNGWAWEIVEEAFSRQGYQAKLRIMPWARAVEMTKDGQVDALYLANKNPERETWAVFSEPVGEELSVAFKHVEKDIRIHSLSDLTFYSVIGLRGSHVVDKIRKAGVEISGVANIQQGIQMLFYQRADLFVADHYVTNYMLDHEFPQSYKSTIEFLDTPLDVNQLHLAISRKIPNHLNLVKLFNAGLEEITADGTYQRILEKHGFE</sequence>
<dbReference type="Gene3D" id="3.40.190.10">
    <property type="entry name" value="Periplasmic binding protein-like II"/>
    <property type="match status" value="2"/>
</dbReference>
<organism evidence="3 4">
    <name type="scientific">Litoribrevibacter albus</name>
    <dbReference type="NCBI Taxonomy" id="1473156"/>
    <lineage>
        <taxon>Bacteria</taxon>
        <taxon>Pseudomonadati</taxon>
        <taxon>Pseudomonadota</taxon>
        <taxon>Gammaproteobacteria</taxon>
        <taxon>Oceanospirillales</taxon>
        <taxon>Oceanospirillaceae</taxon>
        <taxon>Litoribrevibacter</taxon>
    </lineage>
</organism>
<dbReference type="RefSeq" id="WP_284377437.1">
    <property type="nucleotide sequence ID" value="NZ_BSNM01000002.1"/>
</dbReference>
<reference evidence="3" key="1">
    <citation type="journal article" date="2014" name="Int. J. Syst. Evol. Microbiol.">
        <title>Complete genome sequence of Corynebacterium casei LMG S-19264T (=DSM 44701T), isolated from a smear-ripened cheese.</title>
        <authorList>
            <consortium name="US DOE Joint Genome Institute (JGI-PGF)"/>
            <person name="Walter F."/>
            <person name="Albersmeier A."/>
            <person name="Kalinowski J."/>
            <person name="Ruckert C."/>
        </authorList>
    </citation>
    <scope>NUCLEOTIDE SEQUENCE</scope>
    <source>
        <strain evidence="3">NBRC 110071</strain>
    </source>
</reference>
<evidence type="ECO:0000259" key="2">
    <source>
        <dbReference type="SMART" id="SM00062"/>
    </source>
</evidence>
<feature type="chain" id="PRO_5041203840" evidence="1">
    <location>
        <begin position="20"/>
        <end position="246"/>
    </location>
</feature>
<dbReference type="InterPro" id="IPR001638">
    <property type="entry name" value="Solute-binding_3/MltF_N"/>
</dbReference>
<name>A0AA37S6I5_9GAMM</name>
<protein>
    <submittedName>
        <fullName evidence="3">ABC transporter substrate-binding protein</fullName>
    </submittedName>
</protein>
<feature type="domain" description="Solute-binding protein family 3/N-terminal" evidence="2">
    <location>
        <begin position="24"/>
        <end position="246"/>
    </location>
</feature>
<evidence type="ECO:0000313" key="3">
    <source>
        <dbReference type="EMBL" id="GLQ29600.1"/>
    </source>
</evidence>
<comment type="caution">
    <text evidence="3">The sequence shown here is derived from an EMBL/GenBank/DDBJ whole genome shotgun (WGS) entry which is preliminary data.</text>
</comment>
<dbReference type="PANTHER" id="PTHR38834">
    <property type="entry name" value="PERIPLASMIC SUBSTRATE BINDING PROTEIN FAMILY 3"/>
    <property type="match status" value="1"/>
</dbReference>
<evidence type="ECO:0000313" key="4">
    <source>
        <dbReference type="Proteomes" id="UP001161389"/>
    </source>
</evidence>
<dbReference type="AlphaFoldDB" id="A0AA37S6I5"/>
<dbReference type="Proteomes" id="UP001161389">
    <property type="component" value="Unassembled WGS sequence"/>
</dbReference>
<dbReference type="SUPFAM" id="SSF53850">
    <property type="entry name" value="Periplasmic binding protein-like II"/>
    <property type="match status" value="1"/>
</dbReference>